<dbReference type="RefSeq" id="XP_011131951.1">
    <property type="nucleotide sequence ID" value="XM_011133649.1"/>
</dbReference>
<evidence type="ECO:0000256" key="1">
    <source>
        <dbReference type="SAM" id="MobiDB-lite"/>
    </source>
</evidence>
<dbReference type="AlphaFoldDB" id="A0A023B295"/>
<keyword evidence="3" id="KW-1185">Reference proteome</keyword>
<feature type="compositionally biased region" description="Pro residues" evidence="1">
    <location>
        <begin position="948"/>
        <end position="960"/>
    </location>
</feature>
<feature type="compositionally biased region" description="Basic and acidic residues" evidence="1">
    <location>
        <begin position="572"/>
        <end position="585"/>
    </location>
</feature>
<name>A0A023B295_GRENI</name>
<reference evidence="2" key="1">
    <citation type="submission" date="2013-12" db="EMBL/GenBank/DDBJ databases">
        <authorList>
            <person name="Omoto C.K."/>
            <person name="Sibley D."/>
            <person name="Venepally P."/>
            <person name="Hadjithomas M."/>
            <person name="Karamycheva S."/>
            <person name="Brunk B."/>
            <person name="Roos D."/>
            <person name="Caler E."/>
            <person name="Lorenzi H."/>
        </authorList>
    </citation>
    <scope>NUCLEOTIDE SEQUENCE</scope>
</reference>
<gene>
    <name evidence="2" type="ORF">GNI_124130</name>
</gene>
<feature type="region of interest" description="Disordered" evidence="1">
    <location>
        <begin position="538"/>
        <end position="585"/>
    </location>
</feature>
<feature type="compositionally biased region" description="Basic and acidic residues" evidence="1">
    <location>
        <begin position="553"/>
        <end position="563"/>
    </location>
</feature>
<dbReference type="VEuPathDB" id="CryptoDB:GNI_124130"/>
<protein>
    <submittedName>
        <fullName evidence="2">Uncharacterized protein</fullName>
    </submittedName>
</protein>
<accession>A0A023B295</accession>
<evidence type="ECO:0000313" key="3">
    <source>
        <dbReference type="Proteomes" id="UP000019763"/>
    </source>
</evidence>
<evidence type="ECO:0000313" key="2">
    <source>
        <dbReference type="EMBL" id="EZG51567.1"/>
    </source>
</evidence>
<dbReference type="GeneID" id="22914372"/>
<sequence>MRCLICAQNRHCIVAHGLLAVGSQPARSEPEPPHELKSTGISAGVEAGVAQGKDARGVHLSAYPTRTALALTIFENDQIARAKLDELLSPDEWTKLKETTVSDLWECEIIYVELAAIISMFVNTPFGDISSAGKETICQWLNRKRWGLMHRNWVTGCLLRRSTIPVRKLIDFCVATLPFRHEQKLECLRARFVESKYWTRASNVHTRDYWLSRLDILSDKITASQFAKAVAIPSRTPYYTPALPETTAGSKKQASFPRILSSRKHEDVWVATSPIRPVKPGPFQPPGDLEPAAGGVVRTKVSASRILNVRGGPSLGSIVIRPEECISSQGALPGASSQVYRRTPGWFRPILAFYDAPSVPTDNMNEKLTKLLGGDWNKLEGMKEADVDACSIAYLELGTIIEYYMHSAFGTLSADVREKIFAPLVRAGLEPAADGWITGCILQYADVPMEDLITFCTDDLDYKPFSGMWMLQCLMHEVGRRSRYRPRHCPHPRARLTQLLAGQINKISVPDLIRLLLGSTGQKQTYVRKCFEMNLMMTGPSPAKRLSTRKRKMPEGKMPEGKMPKRKMPKPKMPERKVPERKVPERKISEEKIPSGTRVQRNVGRDPDRVNAVTQSRSPLSSLVEFSSPELSMEVSRWSFKNGRDLLQSRAVDEHWQEPIKMKRSTCAPNERSFGTIGLLAIGEGWQPTTLGAFSEGLPREVRSTGMCAGIEACVGQRKGADKRSVYLSAYRTRTPLALTIFENELVARAKLDELLSPDEWTKLKEITVSDLWECEIIYVELAAIISMFVNTPFGDISSAGKETICQWMGGKKWRSTHYSWATGCLLRRSTIPIKKLMDFCVDTLAYVPTKCVGTLECFRDHSASLREYAARAGRVSGRSYLSGLLESLSRKITVKEYAEAIGSKVGRAPYLRWLSMASHSIAPPISGPETEAALIGQSPVFAITPPTTAPPTTAPPTSDPEPEAASFRQSSGLSIRPKEWAAVRKGRVYRRTPGVLSHFGLDILYPNNDVNKKLTKLLGGDWNKLDEMKEADVDACSIAYLELGTIIESYMRDGFGTVCADVRDSLDAVLTKAGFINVTSGWITGCILQIFGLQTFLGNVDAPVSNA</sequence>
<organism evidence="2 3">
    <name type="scientific">Gregarina niphandrodes</name>
    <name type="common">Septate eugregarine</name>
    <dbReference type="NCBI Taxonomy" id="110365"/>
    <lineage>
        <taxon>Eukaryota</taxon>
        <taxon>Sar</taxon>
        <taxon>Alveolata</taxon>
        <taxon>Apicomplexa</taxon>
        <taxon>Conoidasida</taxon>
        <taxon>Gregarinasina</taxon>
        <taxon>Eugregarinorida</taxon>
        <taxon>Gregarinidae</taxon>
        <taxon>Gregarina</taxon>
    </lineage>
</organism>
<dbReference type="EMBL" id="AFNH02000925">
    <property type="protein sequence ID" value="EZG51567.1"/>
    <property type="molecule type" value="Genomic_DNA"/>
</dbReference>
<dbReference type="Proteomes" id="UP000019763">
    <property type="component" value="Unassembled WGS sequence"/>
</dbReference>
<feature type="region of interest" description="Disordered" evidence="1">
    <location>
        <begin position="945"/>
        <end position="973"/>
    </location>
</feature>
<comment type="caution">
    <text evidence="2">The sequence shown here is derived from an EMBL/GenBank/DDBJ whole genome shotgun (WGS) entry which is preliminary data.</text>
</comment>
<proteinExistence type="predicted"/>